<sequence>DILIGIFKSRIKPPKEPKLREASKADIVLAVKKGLVTPEEAYIMLQDIDFSPEASQFILMVRAESSPFSPASFEEFKAVTQKWRRAAKMTSKEVTDELKATGAEVVRLTEELKILEEAVADEKWTLMPAVELPEEAEAELKDLQVKRNRAAAALAEAKSRYDTARAKFAQES</sequence>
<name>A0A0F8YSV7_9ZZZZ</name>
<evidence type="ECO:0000313" key="2">
    <source>
        <dbReference type="EMBL" id="KKK84512.1"/>
    </source>
</evidence>
<reference evidence="2" key="1">
    <citation type="journal article" date="2015" name="Nature">
        <title>Complex archaea that bridge the gap between prokaryotes and eukaryotes.</title>
        <authorList>
            <person name="Spang A."/>
            <person name="Saw J.H."/>
            <person name="Jorgensen S.L."/>
            <person name="Zaremba-Niedzwiedzka K."/>
            <person name="Martijn J."/>
            <person name="Lind A.E."/>
            <person name="van Eijk R."/>
            <person name="Schleper C."/>
            <person name="Guy L."/>
            <person name="Ettema T.J."/>
        </authorList>
    </citation>
    <scope>NUCLEOTIDE SEQUENCE</scope>
</reference>
<keyword evidence="1" id="KW-0175">Coiled coil</keyword>
<evidence type="ECO:0000256" key="1">
    <source>
        <dbReference type="SAM" id="Coils"/>
    </source>
</evidence>
<gene>
    <name evidence="2" type="ORF">LCGC14_2782610</name>
</gene>
<feature type="non-terminal residue" evidence="2">
    <location>
        <position position="1"/>
    </location>
</feature>
<protein>
    <submittedName>
        <fullName evidence="2">Uncharacterized protein</fullName>
    </submittedName>
</protein>
<proteinExistence type="predicted"/>
<dbReference type="AlphaFoldDB" id="A0A0F8YSV7"/>
<accession>A0A0F8YSV7</accession>
<organism evidence="2">
    <name type="scientific">marine sediment metagenome</name>
    <dbReference type="NCBI Taxonomy" id="412755"/>
    <lineage>
        <taxon>unclassified sequences</taxon>
        <taxon>metagenomes</taxon>
        <taxon>ecological metagenomes</taxon>
    </lineage>
</organism>
<comment type="caution">
    <text evidence="2">The sequence shown here is derived from an EMBL/GenBank/DDBJ whole genome shotgun (WGS) entry which is preliminary data.</text>
</comment>
<feature type="coiled-coil region" evidence="1">
    <location>
        <begin position="98"/>
        <end position="167"/>
    </location>
</feature>
<dbReference type="EMBL" id="LAZR01051742">
    <property type="protein sequence ID" value="KKK84512.1"/>
    <property type="molecule type" value="Genomic_DNA"/>
</dbReference>